<keyword evidence="4" id="KW-1185">Reference proteome</keyword>
<reference evidence="2 4" key="1">
    <citation type="submission" date="2022-04" db="EMBL/GenBank/DDBJ databases">
        <title>Chromosome-level reference genomes for two strains of Caenorhabditis briggsae: an improved platform for comparative genomics.</title>
        <authorList>
            <person name="Stevens L."/>
            <person name="Andersen E."/>
        </authorList>
    </citation>
    <scope>NUCLEOTIDE SEQUENCE [LARGE SCALE GENOMIC DNA]</scope>
    <source>
        <strain evidence="2">VX34</strain>
        <tissue evidence="2">Whole-organism</tissue>
    </source>
</reference>
<organism evidence="1 3">
    <name type="scientific">Caenorhabditis briggsae</name>
    <dbReference type="NCBI Taxonomy" id="6238"/>
    <lineage>
        <taxon>Eukaryota</taxon>
        <taxon>Metazoa</taxon>
        <taxon>Ecdysozoa</taxon>
        <taxon>Nematoda</taxon>
        <taxon>Chromadorea</taxon>
        <taxon>Rhabditida</taxon>
        <taxon>Rhabditina</taxon>
        <taxon>Rhabditomorpha</taxon>
        <taxon>Rhabditoidea</taxon>
        <taxon>Rhabditidae</taxon>
        <taxon>Peloderinae</taxon>
        <taxon>Caenorhabditis</taxon>
    </lineage>
</organism>
<dbReference type="Proteomes" id="UP000827892">
    <property type="component" value="Chromosome IV"/>
</dbReference>
<dbReference type="EMBL" id="CP092623">
    <property type="protein sequence ID" value="UMM26844.1"/>
    <property type="molecule type" value="Genomic_DNA"/>
</dbReference>
<name>A0AAE9ABY7_CAEBR</name>
<protein>
    <submittedName>
        <fullName evidence="1">Uncharacterized protein</fullName>
    </submittedName>
</protein>
<evidence type="ECO:0000313" key="1">
    <source>
        <dbReference type="EMBL" id="ULT93586.1"/>
    </source>
</evidence>
<evidence type="ECO:0000313" key="3">
    <source>
        <dbReference type="Proteomes" id="UP000827892"/>
    </source>
</evidence>
<gene>
    <name evidence="1" type="ORF">L3Y34_003229</name>
    <name evidence="2" type="ORF">L5515_010381</name>
</gene>
<dbReference type="Proteomes" id="UP000829354">
    <property type="component" value="Chromosome IV"/>
</dbReference>
<proteinExistence type="predicted"/>
<evidence type="ECO:0000313" key="4">
    <source>
        <dbReference type="Proteomes" id="UP000829354"/>
    </source>
</evidence>
<reference evidence="1 3" key="2">
    <citation type="submission" date="2022-05" db="EMBL/GenBank/DDBJ databases">
        <title>Chromosome-level reference genomes for two strains of Caenorhabditis briggsae: an improved platform for comparative genomics.</title>
        <authorList>
            <person name="Stevens L."/>
            <person name="Andersen E.C."/>
        </authorList>
    </citation>
    <scope>NUCLEOTIDE SEQUENCE [LARGE SCALE GENOMIC DNA]</scope>
    <source>
        <strain evidence="1">QX1410_ONT</strain>
        <tissue evidence="1">Whole-organism</tissue>
    </source>
</reference>
<sequence length="172" mass="20094">MSSQQTSPKGISEEKRVLRPADDLLPEDCLFEEIPCEFPKTRVQVSSLGHREAVCSCDLDADRRTIKDQKQCKQDAAATNISKMKNMTLRDHDYFEEPIVKSALESRAKKALPLLPTRQAMEIYRRRQMARIQRRREQHTNICYQEEAMEHFERGVVQYGPYTPLFSQEINF</sequence>
<evidence type="ECO:0000313" key="2">
    <source>
        <dbReference type="EMBL" id="UMM26844.1"/>
    </source>
</evidence>
<dbReference type="AlphaFoldDB" id="A0AAE9ABY7"/>
<dbReference type="EMBL" id="CP090894">
    <property type="protein sequence ID" value="ULT93586.1"/>
    <property type="molecule type" value="Genomic_DNA"/>
</dbReference>
<accession>A0AAE9ABY7</accession>